<protein>
    <submittedName>
        <fullName evidence="1">Uncharacterized protein</fullName>
    </submittedName>
</protein>
<name>A0AAW8F688_9ACTN</name>
<accession>A0AAW8F688</accession>
<sequence length="244" mass="27371">MSHHQQLMTALDALDRAFASEEPFPVGGCTYCYGEEGLAELSRPLHLISDDMVSAAAGEVPSHWDDFPRLYRRLVPRIIRPLVAGQFHVSEALIATRLVEAGWSTWDAPLADALRNVWTAWWQSTLHTHASPVSIRDTLGLITVATDSLRPWLDIWTATRTPAADAHLADLMADVLFEYEITDLSLGFHSEYHATAELVEWLLTDVRDRVTDSRLDDPHFIHHLQQLISAPTDVSTDAVHKDGY</sequence>
<reference evidence="1" key="1">
    <citation type="submission" date="2023-07" db="EMBL/GenBank/DDBJ databases">
        <title>Comparative genomics of wheat-associated soil bacteria to identify genetic determinants of phenazine resistance.</title>
        <authorList>
            <person name="Mouncey N."/>
        </authorList>
    </citation>
    <scope>NUCLEOTIDE SEQUENCE</scope>
    <source>
        <strain evidence="1">V4I22</strain>
    </source>
</reference>
<comment type="caution">
    <text evidence="1">The sequence shown here is derived from an EMBL/GenBank/DDBJ whole genome shotgun (WGS) entry which is preliminary data.</text>
</comment>
<organism evidence="1 2">
    <name type="scientific">Streptomyces canus</name>
    <dbReference type="NCBI Taxonomy" id="58343"/>
    <lineage>
        <taxon>Bacteria</taxon>
        <taxon>Bacillati</taxon>
        <taxon>Actinomycetota</taxon>
        <taxon>Actinomycetes</taxon>
        <taxon>Kitasatosporales</taxon>
        <taxon>Streptomycetaceae</taxon>
        <taxon>Streptomyces</taxon>
        <taxon>Streptomyces aurantiacus group</taxon>
    </lineage>
</organism>
<dbReference type="RefSeq" id="WP_306973090.1">
    <property type="nucleotide sequence ID" value="NZ_JAUSYQ010000002.1"/>
</dbReference>
<evidence type="ECO:0000313" key="2">
    <source>
        <dbReference type="Proteomes" id="UP001234216"/>
    </source>
</evidence>
<dbReference type="AlphaFoldDB" id="A0AAW8F688"/>
<dbReference type="Proteomes" id="UP001234216">
    <property type="component" value="Unassembled WGS sequence"/>
</dbReference>
<dbReference type="EMBL" id="JAUSZV010000005">
    <property type="protein sequence ID" value="MDQ0905611.1"/>
    <property type="molecule type" value="Genomic_DNA"/>
</dbReference>
<gene>
    <name evidence="1" type="ORF">QFZ22_001596</name>
</gene>
<evidence type="ECO:0000313" key="1">
    <source>
        <dbReference type="EMBL" id="MDQ0905611.1"/>
    </source>
</evidence>
<proteinExistence type="predicted"/>